<evidence type="ECO:0000313" key="3">
    <source>
        <dbReference type="EMBL" id="GBF99758.1"/>
    </source>
</evidence>
<protein>
    <recommendedName>
        <fullName evidence="5">CDK5RAP3-like protein</fullName>
    </recommendedName>
</protein>
<dbReference type="PANTHER" id="PTHR14894:SF0">
    <property type="entry name" value="CDK5 REGULATORY SUBUNIT-ASSOCIATED PROTEIN 3"/>
    <property type="match status" value="1"/>
</dbReference>
<name>A0A2V0PIZ0_9CHLO</name>
<dbReference type="PANTHER" id="PTHR14894">
    <property type="entry name" value="CDK5 REGULATORY SUBUNIT-ASSOCIATED PROTEIN 3"/>
    <property type="match status" value="1"/>
</dbReference>
<evidence type="ECO:0000256" key="2">
    <source>
        <dbReference type="SAM" id="MobiDB-lite"/>
    </source>
</evidence>
<reference evidence="3 4" key="1">
    <citation type="journal article" date="2018" name="Sci. Rep.">
        <title>Raphidocelis subcapitata (=Pseudokirchneriella subcapitata) provides an insight into genome evolution and environmental adaptations in the Sphaeropleales.</title>
        <authorList>
            <person name="Suzuki S."/>
            <person name="Yamaguchi H."/>
            <person name="Nakajima N."/>
            <person name="Kawachi M."/>
        </authorList>
    </citation>
    <scope>NUCLEOTIDE SEQUENCE [LARGE SCALE GENOMIC DNA]</scope>
    <source>
        <strain evidence="3 4">NIES-35</strain>
    </source>
</reference>
<comment type="similarity">
    <text evidence="1">Belongs to the CDK5RAP3 family.</text>
</comment>
<dbReference type="GO" id="GO:0007346">
    <property type="term" value="P:regulation of mitotic cell cycle"/>
    <property type="evidence" value="ECO:0007669"/>
    <property type="project" value="TreeGrafter"/>
</dbReference>
<accession>A0A2V0PIZ0</accession>
<feature type="region of interest" description="Disordered" evidence="2">
    <location>
        <begin position="322"/>
        <end position="345"/>
    </location>
</feature>
<dbReference type="OrthoDB" id="340432at2759"/>
<evidence type="ECO:0008006" key="5">
    <source>
        <dbReference type="Google" id="ProtNLM"/>
    </source>
</evidence>
<comment type="caution">
    <text evidence="3">The sequence shown here is derived from an EMBL/GenBank/DDBJ whole genome shotgun (WGS) entry which is preliminary data.</text>
</comment>
<dbReference type="InParanoid" id="A0A2V0PIZ0"/>
<proteinExistence type="inferred from homology"/>
<dbReference type="GO" id="GO:0012505">
    <property type="term" value="C:endomembrane system"/>
    <property type="evidence" value="ECO:0007669"/>
    <property type="project" value="TreeGrafter"/>
</dbReference>
<evidence type="ECO:0000256" key="1">
    <source>
        <dbReference type="ARBA" id="ARBA00007478"/>
    </source>
</evidence>
<gene>
    <name evidence="3" type="ORF">Rsub_12533</name>
</gene>
<dbReference type="FunCoup" id="A0A2V0PIZ0">
    <property type="interactions" value="1674"/>
</dbReference>
<dbReference type="EMBL" id="BDRX01000171">
    <property type="protein sequence ID" value="GBF99758.1"/>
    <property type="molecule type" value="Genomic_DNA"/>
</dbReference>
<dbReference type="AlphaFoldDB" id="A0A2V0PIZ0"/>
<dbReference type="Proteomes" id="UP000247498">
    <property type="component" value="Unassembled WGS sequence"/>
</dbReference>
<evidence type="ECO:0000313" key="4">
    <source>
        <dbReference type="Proteomes" id="UP000247498"/>
    </source>
</evidence>
<sequence length="565" mass="57625">MAAPVARLMESGVGRAEGELPLDINYQKLAEWLGSRKRLPADWHRRLAAIQAKVAEAAKDLPPGLLAGLPGGADAPIDYFRAVALRDALAAGGERTLFGGLAGAAGVWDAIVKAYEKQNVFMGEAASTMVANVDYELPYLRKQAARYSQLIADAERRGSEYVKAAATCANNFKQESARLGIAGASVRAELAQLGASLPAAFEAILPQLRGEGLGAAIDYYRHFVAYAAAAASGEPQAAVDAAPEDLPDVLPTLAEVREGRTAPPPERSGGAAEAAAAAAPAVEIDWDAALTGGDDAAGAADPGAAADAIDWDLDLSDLVVAGGGEDTGAEPLAAEASGGGEGDAPAISWDIELTEAAAAEAEAAGGEAATAPSDLLQQRPAAGEVEAAAARLAGDADYRAGLSDDLQELRAFLTQRRAELSGGGGGADMLHALLPPAVAAVDARDVGRLLAAVEGALSALADPQLRQLLLIAGSARYLDRLSRELGRKAGQEAKMLAAAKEADARRHESRAALAALAPRSAALAERTRIAQRGVEAALSAQLGRRVHVLGEINSALAAAAKAAAA</sequence>
<dbReference type="Pfam" id="PF05600">
    <property type="entry name" value="CDK5RAP3"/>
    <property type="match status" value="1"/>
</dbReference>
<dbReference type="STRING" id="307507.A0A2V0PIZ0"/>
<dbReference type="InterPro" id="IPR008491">
    <property type="entry name" value="CDK5RAP3"/>
</dbReference>
<organism evidence="3 4">
    <name type="scientific">Raphidocelis subcapitata</name>
    <dbReference type="NCBI Taxonomy" id="307507"/>
    <lineage>
        <taxon>Eukaryota</taxon>
        <taxon>Viridiplantae</taxon>
        <taxon>Chlorophyta</taxon>
        <taxon>core chlorophytes</taxon>
        <taxon>Chlorophyceae</taxon>
        <taxon>CS clade</taxon>
        <taxon>Sphaeropleales</taxon>
        <taxon>Selenastraceae</taxon>
        <taxon>Raphidocelis</taxon>
    </lineage>
</organism>
<keyword evidence="4" id="KW-1185">Reference proteome</keyword>